<dbReference type="Proteomes" id="UP000075683">
    <property type="component" value="Unassembled WGS sequence"/>
</dbReference>
<comment type="caution">
    <text evidence="1">The sequence shown here is derived from an EMBL/GenBank/DDBJ whole genome shotgun (WGS) entry which is preliminary data.</text>
</comment>
<proteinExistence type="predicted"/>
<name>A0A150LX52_9BACI</name>
<protein>
    <submittedName>
        <fullName evidence="1">Uncharacterized protein</fullName>
    </submittedName>
</protein>
<gene>
    <name evidence="1" type="ORF">B4135_2583</name>
</gene>
<dbReference type="EMBL" id="LQYT01000058">
    <property type="protein sequence ID" value="KYD16904.1"/>
    <property type="molecule type" value="Genomic_DNA"/>
</dbReference>
<organism evidence="1 2">
    <name type="scientific">Caldibacillus debilis</name>
    <dbReference type="NCBI Taxonomy" id="301148"/>
    <lineage>
        <taxon>Bacteria</taxon>
        <taxon>Bacillati</taxon>
        <taxon>Bacillota</taxon>
        <taxon>Bacilli</taxon>
        <taxon>Bacillales</taxon>
        <taxon>Bacillaceae</taxon>
        <taxon>Caldibacillus</taxon>
    </lineage>
</organism>
<evidence type="ECO:0000313" key="2">
    <source>
        <dbReference type="Proteomes" id="UP000075683"/>
    </source>
</evidence>
<evidence type="ECO:0000313" key="1">
    <source>
        <dbReference type="EMBL" id="KYD16904.1"/>
    </source>
</evidence>
<sequence length="45" mass="5335">MPEKAGRKKSSSCPAFYIAVKRIKREKHDEYQEILAEPFRVRKNV</sequence>
<dbReference type="AlphaFoldDB" id="A0A150LX52"/>
<reference evidence="1 2" key="1">
    <citation type="submission" date="2016-01" db="EMBL/GenBank/DDBJ databases">
        <title>Draft Genome Sequences of Seven Thermophilic Sporeformers Isolated from Foods.</title>
        <authorList>
            <person name="Berendsen E.M."/>
            <person name="Wells-Bennik M.H."/>
            <person name="Krawcyk A.O."/>
            <person name="De Jong A."/>
            <person name="Holsappel S."/>
            <person name="Eijlander R.T."/>
            <person name="Kuipers O.P."/>
        </authorList>
    </citation>
    <scope>NUCLEOTIDE SEQUENCE [LARGE SCALE GENOMIC DNA]</scope>
    <source>
        <strain evidence="1 2">B4135</strain>
    </source>
</reference>
<accession>A0A150LX52</accession>